<feature type="domain" description="MucBP" evidence="5">
    <location>
        <begin position="694"/>
        <end position="756"/>
    </location>
</feature>
<keyword evidence="3" id="KW-0472">Membrane</keyword>
<evidence type="ECO:0000256" key="2">
    <source>
        <dbReference type="SAM" id="MobiDB-lite"/>
    </source>
</evidence>
<dbReference type="EMBL" id="SHKI01000006">
    <property type="protein sequence ID" value="RZT62775.1"/>
    <property type="molecule type" value="Genomic_DNA"/>
</dbReference>
<dbReference type="Proteomes" id="UP000291832">
    <property type="component" value="Unassembled WGS sequence"/>
</dbReference>
<dbReference type="InterPro" id="IPR009459">
    <property type="entry name" value="MucBP_dom"/>
</dbReference>
<dbReference type="Pfam" id="PF06458">
    <property type="entry name" value="MucBP"/>
    <property type="match status" value="2"/>
</dbReference>
<gene>
    <name evidence="7" type="ORF">EV139_2480</name>
</gene>
<keyword evidence="8" id="KW-1185">Reference proteome</keyword>
<comment type="caution">
    <text evidence="7">The sequence shown here is derived from an EMBL/GenBank/DDBJ whole genome shotgun (WGS) entry which is preliminary data.</text>
</comment>
<dbReference type="InterPro" id="IPR042229">
    <property type="entry name" value="Listeria/Bacterioides_rpt_sf"/>
</dbReference>
<dbReference type="InterPro" id="IPR039448">
    <property type="entry name" value="Beta_helix"/>
</dbReference>
<feature type="transmembrane region" description="Helical" evidence="3">
    <location>
        <begin position="862"/>
        <end position="882"/>
    </location>
</feature>
<feature type="chain" id="PRO_5020786903" evidence="4">
    <location>
        <begin position="31"/>
        <end position="895"/>
    </location>
</feature>
<reference evidence="7 8" key="1">
    <citation type="journal article" date="2015" name="Stand. Genomic Sci.">
        <title>Genomic Encyclopedia of Bacterial and Archaeal Type Strains, Phase III: the genomes of soil and plant-associated and newly described type strains.</title>
        <authorList>
            <person name="Whitman W.B."/>
            <person name="Woyke T."/>
            <person name="Klenk H.P."/>
            <person name="Zhou Y."/>
            <person name="Lilburn T.G."/>
            <person name="Beck B.J."/>
            <person name="De Vos P."/>
            <person name="Vandamme P."/>
            <person name="Eisen J.A."/>
            <person name="Garrity G."/>
            <person name="Hugenholtz P."/>
            <person name="Kyrpides N.C."/>
        </authorList>
    </citation>
    <scope>NUCLEOTIDE SEQUENCE [LARGE SCALE GENOMIC DNA]</scope>
    <source>
        <strain evidence="7 8">RF6</strain>
    </source>
</reference>
<dbReference type="PANTHER" id="PTHR11319">
    <property type="entry name" value="G PROTEIN-COUPLED RECEPTOR-RELATED"/>
    <property type="match status" value="1"/>
</dbReference>
<sequence>MNISRKTVTAIGLSAALIAGGLSVSAPAMAVDAIVADYDALKTAVEALPAGESTITLAAGFAPVGAITSVSIPAGVTKLTLAGDAAGTTVAKAAGTTGHHLDLVGNGSVAIAVQNLAFVGLNDPDPTGEPGGVPGGGVSISSAAAVTVADSSFNGIDGASGLSLSSVTTLDVTGSSFLGNRASSSAALALPNGIVATISDSTIAKNHGTWPGYSGGAIRLSGKTDLTVNRTVFADNLSTTRGGAIAFHQMDGRLTITDSYFEGNTVPLAQTNTSLNDGGAIAVTERPIAGEQTGRTLISGTTFVDNVAADEGGAILAHSGVGSEVTVRNSTFVGNIAQGRQLNYDDSSGGGAIESFGTPLTLLHNTFVNNVAERGTLLIGTAQRGGAVSMYGDTNYLPTQIPVFSHNLFVGNDVLDRNGNSVASSAYRQVSASKGIESPAGELPPAPGDSDGVHTDLRIPALEDLELVYPPLDEDRAAIEPETIEFAADATNIGVDNGTAIDLAVVNRLAVLGTDTPELAVNGNAVVAGDPRGDAAQAPGTLLFTPGDAPYLVGIADNVGPAAPGITTDQRGFPVDDPADSGALQQAFVRFDPNGGDWADYTEKAFIQEPRSGERIVQRPDDAALVWTVGAVGSTVQTEPAPTTVPEDKRFAGWNTQPDGTGAFFPAGDVTIPAGNLRLYAQWEDDTPSVADGTVIAEYVDEDGNKLRNSITQTGPIGDPYVTEQLAFPGYAFVRVEGPIEGDFAEAPVTVRYHYEQSVAPPAGMGSVTAYYVDESGKALRSPMTQTGKIGASYQTRQLSFSGYSYVRVDGKATGVYGSTAARVTYVYQAKDAITPEPPVVTPPAEGGKPPAGGLASTGLDLWWPIGIAGAAALLIAAGVFIHGRRKPGTGGAEG</sequence>
<dbReference type="SUPFAM" id="SSF51126">
    <property type="entry name" value="Pectin lyase-like"/>
    <property type="match status" value="1"/>
</dbReference>
<dbReference type="Pfam" id="PF13229">
    <property type="entry name" value="Beta_helix"/>
    <property type="match status" value="1"/>
</dbReference>
<evidence type="ECO:0000256" key="4">
    <source>
        <dbReference type="SAM" id="SignalP"/>
    </source>
</evidence>
<feature type="domain" description="MucBP" evidence="5">
    <location>
        <begin position="768"/>
        <end position="829"/>
    </location>
</feature>
<dbReference type="OrthoDB" id="2078652at2"/>
<dbReference type="Gene3D" id="3.10.20.320">
    <property type="entry name" value="Putative peptidoglycan bound protein (lpxtg motif)"/>
    <property type="match status" value="2"/>
</dbReference>
<evidence type="ECO:0000256" key="3">
    <source>
        <dbReference type="SAM" id="Phobius"/>
    </source>
</evidence>
<evidence type="ECO:0000313" key="8">
    <source>
        <dbReference type="Proteomes" id="UP000291832"/>
    </source>
</evidence>
<accession>A0A4Q7TPR7</accession>
<dbReference type="PANTHER" id="PTHR11319:SF35">
    <property type="entry name" value="OUTER MEMBRANE PROTEIN PMPC-RELATED"/>
    <property type="match status" value="1"/>
</dbReference>
<keyword evidence="4" id="KW-0732">Signal</keyword>
<feature type="domain" description="Right handed beta helix" evidence="6">
    <location>
        <begin position="134"/>
        <end position="273"/>
    </location>
</feature>
<evidence type="ECO:0000313" key="7">
    <source>
        <dbReference type="EMBL" id="RZT62775.1"/>
    </source>
</evidence>
<dbReference type="RefSeq" id="WP_130454647.1">
    <property type="nucleotide sequence ID" value="NZ_QYAG01000002.1"/>
</dbReference>
<evidence type="ECO:0000259" key="6">
    <source>
        <dbReference type="Pfam" id="PF13229"/>
    </source>
</evidence>
<dbReference type="AlphaFoldDB" id="A0A4Q7TPR7"/>
<evidence type="ECO:0000259" key="5">
    <source>
        <dbReference type="Pfam" id="PF06458"/>
    </source>
</evidence>
<evidence type="ECO:0000256" key="1">
    <source>
        <dbReference type="ARBA" id="ARBA00022737"/>
    </source>
</evidence>
<feature type="region of interest" description="Disordered" evidence="2">
    <location>
        <begin position="433"/>
        <end position="455"/>
    </location>
</feature>
<dbReference type="Gene3D" id="2.60.40.4270">
    <property type="entry name" value="Listeria-Bacteroides repeat domain"/>
    <property type="match status" value="1"/>
</dbReference>
<dbReference type="InterPro" id="IPR011050">
    <property type="entry name" value="Pectin_lyase_fold/virulence"/>
</dbReference>
<name>A0A4Q7TPR7_9MICO</name>
<keyword evidence="1" id="KW-0677">Repeat</keyword>
<protein>
    <submittedName>
        <fullName evidence="7">Putative outer membrane repeat protein</fullName>
    </submittedName>
</protein>
<keyword evidence="3" id="KW-0812">Transmembrane</keyword>
<feature type="signal peptide" evidence="4">
    <location>
        <begin position="1"/>
        <end position="30"/>
    </location>
</feature>
<keyword evidence="3" id="KW-1133">Transmembrane helix</keyword>
<organism evidence="7 8">
    <name type="scientific">Leucobacter luti</name>
    <dbReference type="NCBI Taxonomy" id="340320"/>
    <lineage>
        <taxon>Bacteria</taxon>
        <taxon>Bacillati</taxon>
        <taxon>Actinomycetota</taxon>
        <taxon>Actinomycetes</taxon>
        <taxon>Micrococcales</taxon>
        <taxon>Microbacteriaceae</taxon>
        <taxon>Leucobacter</taxon>
    </lineage>
</organism>
<proteinExistence type="predicted"/>